<keyword evidence="1" id="KW-0472">Membrane</keyword>
<dbReference type="Proteomes" id="UP000019335">
    <property type="component" value="Chromosome 12"/>
</dbReference>
<dbReference type="InterPro" id="IPR018946">
    <property type="entry name" value="PhoD-like_MPP"/>
</dbReference>
<dbReference type="OrthoDB" id="10266805at2759"/>
<dbReference type="PANTHER" id="PTHR33987:SF1">
    <property type="entry name" value="CALCINEURIN-LIKE METALLO-PHOSPHOESTERASE SUPERFAMILY PROTEIN"/>
    <property type="match status" value="1"/>
</dbReference>
<keyword evidence="1" id="KW-0812">Transmembrane</keyword>
<evidence type="ECO:0000259" key="3">
    <source>
        <dbReference type="Pfam" id="PF09423"/>
    </source>
</evidence>
<dbReference type="EMBL" id="AZIL01001062">
    <property type="protein sequence ID" value="EWM25003.1"/>
    <property type="molecule type" value="Genomic_DNA"/>
</dbReference>
<evidence type="ECO:0000313" key="4">
    <source>
        <dbReference type="EMBL" id="EWM25003.1"/>
    </source>
</evidence>
<dbReference type="InterPro" id="IPR038607">
    <property type="entry name" value="PhoD-like_sf"/>
</dbReference>
<sequence>MAAAAMSSRMPGLMLVLSIFFTFMLQEHLFSLAEEQGDTMKQMAAELDGHYENQTLTRVAFGSCNKQWRTNVLWDNIVDFHPQAYLWLGDAVYVKEKEGDNDANLRRAYSRQLKNKGYQRLLSSGAIIEGVYDDHDMSTNDGHKVNYTPQRQSAYLDFLGHVSEDSPRRSRLGLFSAHVFGEPPRQVKVIFLDVRSLSDEPAIVVPECVANLLWPVKPYLLALTRWAAVLLGITGRFHGDMLGTEQWSWLEAQLAGSEASFHVLVSTVQVLSVNPIAEGWGHYPAAQSRLLALLRKHRPRGLVILSGDVHFAELLVTQPPSEGMREEEKEGKKEALEVTSSGMTHTCFATTMGTCEMAVDRYDRHRLTPCSFFGGLNYGTIELDWEQQEAWVRVRNKRGEAVLQTFRRLDGSSPGAYLGEPWSINENNDLSFFIFAFLCVVSLASGVLWVFRWLLKRHCSKDEGRDRKIGQAKKEA</sequence>
<name>W7TND9_9STRA</name>
<dbReference type="CDD" id="cd07389">
    <property type="entry name" value="MPP_PhoD"/>
    <property type="match status" value="1"/>
</dbReference>
<proteinExistence type="predicted"/>
<dbReference type="PANTHER" id="PTHR33987">
    <property type="entry name" value="CALCINEURIN-LIKE METALLO-PHOSPHOESTERASE SUPERFAMILY PROTEIN"/>
    <property type="match status" value="1"/>
</dbReference>
<feature type="signal peptide" evidence="2">
    <location>
        <begin position="1"/>
        <end position="26"/>
    </location>
</feature>
<evidence type="ECO:0000256" key="1">
    <source>
        <dbReference type="SAM" id="Phobius"/>
    </source>
</evidence>
<organism evidence="4 5">
    <name type="scientific">Nannochloropsis gaditana</name>
    <dbReference type="NCBI Taxonomy" id="72520"/>
    <lineage>
        <taxon>Eukaryota</taxon>
        <taxon>Sar</taxon>
        <taxon>Stramenopiles</taxon>
        <taxon>Ochrophyta</taxon>
        <taxon>Eustigmatophyceae</taxon>
        <taxon>Eustigmatales</taxon>
        <taxon>Monodopsidaceae</taxon>
        <taxon>Nannochloropsis</taxon>
    </lineage>
</organism>
<feature type="transmembrane region" description="Helical" evidence="1">
    <location>
        <begin position="430"/>
        <end position="455"/>
    </location>
</feature>
<dbReference type="AlphaFoldDB" id="W7TND9"/>
<gene>
    <name evidence="4" type="ORF">Naga_100068g17</name>
</gene>
<keyword evidence="5" id="KW-1185">Reference proteome</keyword>
<reference evidence="4 5" key="1">
    <citation type="journal article" date="2014" name="Mol. Plant">
        <title>Chromosome Scale Genome Assembly and Transcriptome Profiling of Nannochloropsis gaditana in Nitrogen Depletion.</title>
        <authorList>
            <person name="Corteggiani Carpinelli E."/>
            <person name="Telatin A."/>
            <person name="Vitulo N."/>
            <person name="Forcato C."/>
            <person name="D'Angelo M."/>
            <person name="Schiavon R."/>
            <person name="Vezzi A."/>
            <person name="Giacometti G.M."/>
            <person name="Morosinotto T."/>
            <person name="Valle G."/>
        </authorList>
    </citation>
    <scope>NUCLEOTIDE SEQUENCE [LARGE SCALE GENOMIC DNA]</scope>
    <source>
        <strain evidence="4 5">B-31</strain>
    </source>
</reference>
<accession>W7TND9</accession>
<dbReference type="SUPFAM" id="SSF56300">
    <property type="entry name" value="Metallo-dependent phosphatases"/>
    <property type="match status" value="1"/>
</dbReference>
<feature type="domain" description="PhoD-like phosphatase metallophosphatase" evidence="3">
    <location>
        <begin position="75"/>
        <end position="389"/>
    </location>
</feature>
<dbReference type="Pfam" id="PF09423">
    <property type="entry name" value="PhoD"/>
    <property type="match status" value="1"/>
</dbReference>
<keyword evidence="2" id="KW-0732">Signal</keyword>
<dbReference type="Gene3D" id="3.60.21.70">
    <property type="entry name" value="PhoD-like phosphatase"/>
    <property type="match status" value="1"/>
</dbReference>
<comment type="caution">
    <text evidence="4">The sequence shown here is derived from an EMBL/GenBank/DDBJ whole genome shotgun (WGS) entry which is preliminary data.</text>
</comment>
<keyword evidence="1" id="KW-1133">Transmembrane helix</keyword>
<feature type="chain" id="PRO_5004903727" evidence="2">
    <location>
        <begin position="27"/>
        <end position="476"/>
    </location>
</feature>
<evidence type="ECO:0000256" key="2">
    <source>
        <dbReference type="SAM" id="SignalP"/>
    </source>
</evidence>
<protein>
    <submittedName>
        <fullName evidence="4">Alkaline phosphatase d</fullName>
    </submittedName>
</protein>
<evidence type="ECO:0000313" key="5">
    <source>
        <dbReference type="Proteomes" id="UP000019335"/>
    </source>
</evidence>
<dbReference type="InterPro" id="IPR029052">
    <property type="entry name" value="Metallo-depent_PP-like"/>
</dbReference>